<sequence length="143" mass="15197">MVLTRPRRFLYCVSKCSFPSLASSSSSRRLWISASVLEPERPGASLLCVFCMLSMLFLSSVTSWRNASRSFATASSRALVSDGGGGDGDNPCCDRDLERPSATADDMLWCCVPLVCVVVGESGCTSSSTSSASWSVACAVEWG</sequence>
<dbReference type="AlphaFoldDB" id="A0A6A5R4A0"/>
<accession>A0A6A5R4A0</accession>
<proteinExistence type="predicted"/>
<gene>
    <name evidence="1" type="ORF">BDU57DRAFT_511098</name>
</gene>
<organism evidence="1 2">
    <name type="scientific">Ampelomyces quisqualis</name>
    <name type="common">Powdery mildew agent</name>
    <dbReference type="NCBI Taxonomy" id="50730"/>
    <lineage>
        <taxon>Eukaryota</taxon>
        <taxon>Fungi</taxon>
        <taxon>Dikarya</taxon>
        <taxon>Ascomycota</taxon>
        <taxon>Pezizomycotina</taxon>
        <taxon>Dothideomycetes</taxon>
        <taxon>Pleosporomycetidae</taxon>
        <taxon>Pleosporales</taxon>
        <taxon>Pleosporineae</taxon>
        <taxon>Phaeosphaeriaceae</taxon>
        <taxon>Ampelomyces</taxon>
    </lineage>
</organism>
<dbReference type="EMBL" id="ML979132">
    <property type="protein sequence ID" value="KAF1921988.1"/>
    <property type="molecule type" value="Genomic_DNA"/>
</dbReference>
<keyword evidence="2" id="KW-1185">Reference proteome</keyword>
<dbReference type="Proteomes" id="UP000800096">
    <property type="component" value="Unassembled WGS sequence"/>
</dbReference>
<evidence type="ECO:0000313" key="2">
    <source>
        <dbReference type="Proteomes" id="UP000800096"/>
    </source>
</evidence>
<protein>
    <submittedName>
        <fullName evidence="1">Uncharacterized protein</fullName>
    </submittedName>
</protein>
<evidence type="ECO:0000313" key="1">
    <source>
        <dbReference type="EMBL" id="KAF1921988.1"/>
    </source>
</evidence>
<name>A0A6A5R4A0_AMPQU</name>
<reference evidence="1" key="1">
    <citation type="journal article" date="2020" name="Stud. Mycol.">
        <title>101 Dothideomycetes genomes: a test case for predicting lifestyles and emergence of pathogens.</title>
        <authorList>
            <person name="Haridas S."/>
            <person name="Albert R."/>
            <person name="Binder M."/>
            <person name="Bloem J."/>
            <person name="Labutti K."/>
            <person name="Salamov A."/>
            <person name="Andreopoulos B."/>
            <person name="Baker S."/>
            <person name="Barry K."/>
            <person name="Bills G."/>
            <person name="Bluhm B."/>
            <person name="Cannon C."/>
            <person name="Castanera R."/>
            <person name="Culley D."/>
            <person name="Daum C."/>
            <person name="Ezra D."/>
            <person name="Gonzalez J."/>
            <person name="Henrissat B."/>
            <person name="Kuo A."/>
            <person name="Liang C."/>
            <person name="Lipzen A."/>
            <person name="Lutzoni F."/>
            <person name="Magnuson J."/>
            <person name="Mondo S."/>
            <person name="Nolan M."/>
            <person name="Ohm R."/>
            <person name="Pangilinan J."/>
            <person name="Park H.-J."/>
            <person name="Ramirez L."/>
            <person name="Alfaro M."/>
            <person name="Sun H."/>
            <person name="Tritt A."/>
            <person name="Yoshinaga Y."/>
            <person name="Zwiers L.-H."/>
            <person name="Turgeon B."/>
            <person name="Goodwin S."/>
            <person name="Spatafora J."/>
            <person name="Crous P."/>
            <person name="Grigoriev I."/>
        </authorList>
    </citation>
    <scope>NUCLEOTIDE SEQUENCE</scope>
    <source>
        <strain evidence="1">HMLAC05119</strain>
    </source>
</reference>